<protein>
    <recommendedName>
        <fullName evidence="17">Homeobox domain-containing protein</fullName>
    </recommendedName>
</protein>
<name>A0A401Q658_SCYTO</name>
<reference evidence="15 16" key="1">
    <citation type="journal article" date="2018" name="Nat. Ecol. Evol.">
        <title>Shark genomes provide insights into elasmobranch evolution and the origin of vertebrates.</title>
        <authorList>
            <person name="Hara Y"/>
            <person name="Yamaguchi K"/>
            <person name="Onimaru K"/>
            <person name="Kadota M"/>
            <person name="Koyanagi M"/>
            <person name="Keeley SD"/>
            <person name="Tatsumi K"/>
            <person name="Tanaka K"/>
            <person name="Motone F"/>
            <person name="Kageyama Y"/>
            <person name="Nozu R"/>
            <person name="Adachi N"/>
            <person name="Nishimura O"/>
            <person name="Nakagawa R"/>
            <person name="Tanegashima C"/>
            <person name="Kiyatake I"/>
            <person name="Matsumoto R"/>
            <person name="Murakumo K"/>
            <person name="Nishida K"/>
            <person name="Terakita A"/>
            <person name="Kuratani S"/>
            <person name="Sato K"/>
            <person name="Hyodo S Kuraku.S."/>
        </authorList>
    </citation>
    <scope>NUCLEOTIDE SEQUENCE [LARGE SCALE GENOMIC DNA]</scope>
</reference>
<dbReference type="OMA" id="EPRYCGQ"/>
<keyword evidence="16" id="KW-1185">Reference proteome</keyword>
<proteinExistence type="predicted"/>
<feature type="region of interest" description="Disordered" evidence="12">
    <location>
        <begin position="183"/>
        <end position="263"/>
    </location>
</feature>
<evidence type="ECO:0000256" key="7">
    <source>
        <dbReference type="ARBA" id="ARBA00023155"/>
    </source>
</evidence>
<evidence type="ECO:0000256" key="1">
    <source>
        <dbReference type="ARBA" id="ARBA00004123"/>
    </source>
</evidence>
<dbReference type="GO" id="GO:0000977">
    <property type="term" value="F:RNA polymerase II transcription regulatory region sequence-specific DNA binding"/>
    <property type="evidence" value="ECO:0007669"/>
    <property type="project" value="TreeGrafter"/>
</dbReference>
<evidence type="ECO:0000256" key="12">
    <source>
        <dbReference type="SAM" id="MobiDB-lite"/>
    </source>
</evidence>
<feature type="DNA-binding region" description="Homeobox" evidence="9">
    <location>
        <begin position="123"/>
        <end position="182"/>
    </location>
</feature>
<dbReference type="InterPro" id="IPR001356">
    <property type="entry name" value="HD"/>
</dbReference>
<dbReference type="GO" id="GO:0030182">
    <property type="term" value="P:neuron differentiation"/>
    <property type="evidence" value="ECO:0007669"/>
    <property type="project" value="TreeGrafter"/>
</dbReference>
<evidence type="ECO:0000256" key="10">
    <source>
        <dbReference type="PROSITE-ProRule" id="PRU00125"/>
    </source>
</evidence>
<evidence type="ECO:0000256" key="5">
    <source>
        <dbReference type="ARBA" id="ARBA00023038"/>
    </source>
</evidence>
<dbReference type="Pfam" id="PF00412">
    <property type="entry name" value="LIM"/>
    <property type="match status" value="1"/>
</dbReference>
<organism evidence="15 16">
    <name type="scientific">Scyliorhinus torazame</name>
    <name type="common">Cloudy catshark</name>
    <name type="synonym">Catulus torazame</name>
    <dbReference type="NCBI Taxonomy" id="75743"/>
    <lineage>
        <taxon>Eukaryota</taxon>
        <taxon>Metazoa</taxon>
        <taxon>Chordata</taxon>
        <taxon>Craniata</taxon>
        <taxon>Vertebrata</taxon>
        <taxon>Chondrichthyes</taxon>
        <taxon>Elasmobranchii</taxon>
        <taxon>Galeomorphii</taxon>
        <taxon>Galeoidea</taxon>
        <taxon>Carcharhiniformes</taxon>
        <taxon>Scyliorhinidae</taxon>
        <taxon>Scyliorhinus</taxon>
    </lineage>
</organism>
<dbReference type="PROSITE" id="PS50023">
    <property type="entry name" value="LIM_DOMAIN_2"/>
    <property type="match status" value="1"/>
</dbReference>
<evidence type="ECO:0000256" key="6">
    <source>
        <dbReference type="ARBA" id="ARBA00023125"/>
    </source>
</evidence>
<evidence type="ECO:0000259" key="14">
    <source>
        <dbReference type="PROSITE" id="PS50071"/>
    </source>
</evidence>
<accession>A0A401Q658</accession>
<dbReference type="Pfam" id="PF00046">
    <property type="entry name" value="Homeodomain"/>
    <property type="match status" value="1"/>
</dbReference>
<dbReference type="SMART" id="SM00132">
    <property type="entry name" value="LIM"/>
    <property type="match status" value="1"/>
</dbReference>
<dbReference type="InterPro" id="IPR017970">
    <property type="entry name" value="Homeobox_CS"/>
</dbReference>
<dbReference type="PANTHER" id="PTHR24208">
    <property type="entry name" value="LIM/HOMEOBOX PROTEIN LHX"/>
    <property type="match status" value="1"/>
</dbReference>
<dbReference type="InterPro" id="IPR001781">
    <property type="entry name" value="Znf_LIM"/>
</dbReference>
<evidence type="ECO:0000256" key="9">
    <source>
        <dbReference type="PROSITE-ProRule" id="PRU00108"/>
    </source>
</evidence>
<dbReference type="InterPro" id="IPR050453">
    <property type="entry name" value="LIM_Homeobox_TF"/>
</dbReference>
<dbReference type="Proteomes" id="UP000288216">
    <property type="component" value="Unassembled WGS sequence"/>
</dbReference>
<evidence type="ECO:0000256" key="3">
    <source>
        <dbReference type="ARBA" id="ARBA00022737"/>
    </source>
</evidence>
<keyword evidence="3" id="KW-0677">Repeat</keyword>
<evidence type="ECO:0000313" key="16">
    <source>
        <dbReference type="Proteomes" id="UP000288216"/>
    </source>
</evidence>
<keyword evidence="4 10" id="KW-0862">Zinc</keyword>
<evidence type="ECO:0000256" key="11">
    <source>
        <dbReference type="RuleBase" id="RU000682"/>
    </source>
</evidence>
<feature type="compositionally biased region" description="Polar residues" evidence="12">
    <location>
        <begin position="253"/>
        <end position="263"/>
    </location>
</feature>
<evidence type="ECO:0000313" key="15">
    <source>
        <dbReference type="EMBL" id="GCB80870.1"/>
    </source>
</evidence>
<dbReference type="PROSITE" id="PS00027">
    <property type="entry name" value="HOMEOBOX_1"/>
    <property type="match status" value="1"/>
</dbReference>
<feature type="compositionally biased region" description="Polar residues" evidence="12">
    <location>
        <begin position="220"/>
        <end position="229"/>
    </location>
</feature>
<comment type="subcellular location">
    <subcellularLocation>
        <location evidence="1 9 11">Nucleus</location>
    </subcellularLocation>
</comment>
<dbReference type="PROSITE" id="PS50071">
    <property type="entry name" value="HOMEOBOX_2"/>
    <property type="match status" value="1"/>
</dbReference>
<feature type="domain" description="Homeobox" evidence="14">
    <location>
        <begin position="121"/>
        <end position="181"/>
    </location>
</feature>
<evidence type="ECO:0000256" key="2">
    <source>
        <dbReference type="ARBA" id="ARBA00022723"/>
    </source>
</evidence>
<dbReference type="GO" id="GO:0000981">
    <property type="term" value="F:DNA-binding transcription factor activity, RNA polymerase II-specific"/>
    <property type="evidence" value="ECO:0007669"/>
    <property type="project" value="InterPro"/>
</dbReference>
<evidence type="ECO:0008006" key="17">
    <source>
        <dbReference type="Google" id="ProtNLM"/>
    </source>
</evidence>
<evidence type="ECO:0000256" key="4">
    <source>
        <dbReference type="ARBA" id="ARBA00022833"/>
    </source>
</evidence>
<evidence type="ECO:0000259" key="13">
    <source>
        <dbReference type="PROSITE" id="PS50023"/>
    </source>
</evidence>
<keyword evidence="7 9" id="KW-0371">Homeobox</keyword>
<dbReference type="Gene3D" id="2.10.110.10">
    <property type="entry name" value="Cysteine Rich Protein"/>
    <property type="match status" value="1"/>
</dbReference>
<comment type="caution">
    <text evidence="15">The sequence shown here is derived from an EMBL/GenBank/DDBJ whole genome shotgun (WGS) entry which is preliminary data.</text>
</comment>
<dbReference type="InterPro" id="IPR009057">
    <property type="entry name" value="Homeodomain-like_sf"/>
</dbReference>
<dbReference type="SMART" id="SM00389">
    <property type="entry name" value="HOX"/>
    <property type="match status" value="1"/>
</dbReference>
<sequence length="263" mass="29677">MVMRAKEEVYHVSCFTCAICGEALVTGDLFGTRQGLVYCQAHFQLLCREEDEARLMDGLTELAFRVDEGVTMTHGDSDWVTRRGSARKRRGSKFHTEGDDLNLVCPEVEQNLEEPRYCGQQKAKRIRTCFKHHQLRTMESYFAVKHNPDGKDWEQLSKKTGLPKRVLQVWFQNARAKLRKSLLQEENTDSDTVSDPHELPHSPSVAAQQNTGALGPPSPLFSTPSGTSPCPQPTRPTMAPIFLNFDPMEPPDSLQTIDRSNLC</sequence>
<dbReference type="STRING" id="75743.A0A401Q658"/>
<keyword evidence="5 10" id="KW-0440">LIM domain</keyword>
<dbReference type="AlphaFoldDB" id="A0A401Q658"/>
<keyword evidence="2 10" id="KW-0479">Metal-binding</keyword>
<keyword evidence="6 9" id="KW-0238">DNA-binding</keyword>
<keyword evidence="8 9" id="KW-0539">Nucleus</keyword>
<dbReference type="EMBL" id="BFAA01025031">
    <property type="protein sequence ID" value="GCB80870.1"/>
    <property type="molecule type" value="Genomic_DNA"/>
</dbReference>
<dbReference type="Gene3D" id="1.10.10.60">
    <property type="entry name" value="Homeodomain-like"/>
    <property type="match status" value="1"/>
</dbReference>
<dbReference type="SUPFAM" id="SSF46689">
    <property type="entry name" value="Homeodomain-like"/>
    <property type="match status" value="1"/>
</dbReference>
<dbReference type="FunFam" id="1.10.10.60:FF:000027">
    <property type="entry name" value="LIM/homeobox protein Lhx9"/>
    <property type="match status" value="1"/>
</dbReference>
<dbReference type="PANTHER" id="PTHR24208:SF168">
    <property type="entry name" value="PROTEIN APTEROUS"/>
    <property type="match status" value="1"/>
</dbReference>
<feature type="domain" description="LIM zinc-binding" evidence="13">
    <location>
        <begin position="1"/>
        <end position="49"/>
    </location>
</feature>
<dbReference type="GO" id="GO:0005634">
    <property type="term" value="C:nucleus"/>
    <property type="evidence" value="ECO:0007669"/>
    <property type="project" value="UniProtKB-SubCell"/>
</dbReference>
<dbReference type="CDD" id="cd00086">
    <property type="entry name" value="homeodomain"/>
    <property type="match status" value="1"/>
</dbReference>
<dbReference type="OrthoDB" id="9990008at2759"/>
<dbReference type="GO" id="GO:0046872">
    <property type="term" value="F:metal ion binding"/>
    <property type="evidence" value="ECO:0007669"/>
    <property type="project" value="UniProtKB-KW"/>
</dbReference>
<gene>
    <name evidence="15" type="ORF">scyTo_0022944</name>
</gene>
<evidence type="ECO:0000256" key="8">
    <source>
        <dbReference type="ARBA" id="ARBA00023242"/>
    </source>
</evidence>